<dbReference type="GO" id="GO:0016787">
    <property type="term" value="F:hydrolase activity"/>
    <property type="evidence" value="ECO:0007669"/>
    <property type="project" value="UniProtKB-KW"/>
</dbReference>
<dbReference type="PANTHER" id="PTHR43155:SF2">
    <property type="entry name" value="CYCLIC DI-GMP PHOSPHODIESTERASE PA4108"/>
    <property type="match status" value="1"/>
</dbReference>
<dbReference type="PANTHER" id="PTHR43155">
    <property type="entry name" value="CYCLIC DI-GMP PHOSPHODIESTERASE PA4108-RELATED"/>
    <property type="match status" value="1"/>
</dbReference>
<sequence length="353" mass="40216">MAMVLVSQLKPGEKLIEHVQTKRGNLLLPKGKIITEKEIEILKAFLIPAIAIESKTTDQQVKDAVAEETVSVSKSNPFYDEYDKMLALLRKLFTSVSGENPQIFEIRTQLETLLQHIDQYHILTFTPKMFQLTDYIYHNSIMVSLTSYCLAKWHGLPSKDWIPVALGGLLHDIGNAKVDSHILFKPDSLTKEEVEEMKKHTIIGYNFLKNVKAISEGVKLTALQHHEREDGSGYPLGVKGENIHLYSKIVAITDMFHAMTSDRYHKKASSRYIVLDQLFTESFGKLDPSLVQTFIQKVTQFHNGVLVKLSDNRIGEIVFSDRTHPTRPWVNVNGDIINLTTERSLYIQDVIRK</sequence>
<evidence type="ECO:0000259" key="1">
    <source>
        <dbReference type="PROSITE" id="PS51832"/>
    </source>
</evidence>
<dbReference type="SUPFAM" id="SSF109604">
    <property type="entry name" value="HD-domain/PDEase-like"/>
    <property type="match status" value="1"/>
</dbReference>
<dbReference type="Gene3D" id="1.10.3210.10">
    <property type="entry name" value="Hypothetical protein af1432"/>
    <property type="match status" value="1"/>
</dbReference>
<comment type="caution">
    <text evidence="2">The sequence shown here is derived from an EMBL/GenBank/DDBJ whole genome shotgun (WGS) entry which is preliminary data.</text>
</comment>
<protein>
    <submittedName>
        <fullName evidence="2">HD family phosphohydrolase</fullName>
    </submittedName>
</protein>
<dbReference type="OrthoDB" id="9759601at2"/>
<gene>
    <name evidence="2" type="ORF">CF651_19920</name>
</gene>
<dbReference type="RefSeq" id="WP_094016631.1">
    <property type="nucleotide sequence ID" value="NZ_NMQW01000029.1"/>
</dbReference>
<evidence type="ECO:0000313" key="2">
    <source>
        <dbReference type="EMBL" id="OXM84510.1"/>
    </source>
</evidence>
<dbReference type="InterPro" id="IPR003607">
    <property type="entry name" value="HD/PDEase_dom"/>
</dbReference>
<dbReference type="PROSITE" id="PS51832">
    <property type="entry name" value="HD_GYP"/>
    <property type="match status" value="1"/>
</dbReference>
<proteinExistence type="predicted"/>
<organism evidence="2 3">
    <name type="scientific">Paenibacillus rigui</name>
    <dbReference type="NCBI Taxonomy" id="554312"/>
    <lineage>
        <taxon>Bacteria</taxon>
        <taxon>Bacillati</taxon>
        <taxon>Bacillota</taxon>
        <taxon>Bacilli</taxon>
        <taxon>Bacillales</taxon>
        <taxon>Paenibacillaceae</taxon>
        <taxon>Paenibacillus</taxon>
    </lineage>
</organism>
<evidence type="ECO:0000313" key="3">
    <source>
        <dbReference type="Proteomes" id="UP000215509"/>
    </source>
</evidence>
<dbReference type="CDD" id="cd00077">
    <property type="entry name" value="HDc"/>
    <property type="match status" value="1"/>
</dbReference>
<dbReference type="Pfam" id="PF13487">
    <property type="entry name" value="HD_5"/>
    <property type="match status" value="1"/>
</dbReference>
<dbReference type="AlphaFoldDB" id="A0A229UM75"/>
<keyword evidence="2" id="KW-0378">Hydrolase</keyword>
<keyword evidence="3" id="KW-1185">Reference proteome</keyword>
<dbReference type="Proteomes" id="UP000215509">
    <property type="component" value="Unassembled WGS sequence"/>
</dbReference>
<reference evidence="2 3" key="1">
    <citation type="submission" date="2017-07" db="EMBL/GenBank/DDBJ databases">
        <title>Genome sequencing and assembly of Paenibacillus rigui.</title>
        <authorList>
            <person name="Mayilraj S."/>
        </authorList>
    </citation>
    <scope>NUCLEOTIDE SEQUENCE [LARGE SCALE GENOMIC DNA]</scope>
    <source>
        <strain evidence="2 3">JCM 16352</strain>
    </source>
</reference>
<name>A0A229UM75_9BACL</name>
<dbReference type="EMBL" id="NMQW01000029">
    <property type="protein sequence ID" value="OXM84510.1"/>
    <property type="molecule type" value="Genomic_DNA"/>
</dbReference>
<feature type="domain" description="HD-GYP" evidence="1">
    <location>
        <begin position="114"/>
        <end position="310"/>
    </location>
</feature>
<dbReference type="InterPro" id="IPR037522">
    <property type="entry name" value="HD_GYP_dom"/>
</dbReference>
<accession>A0A229UM75</accession>
<dbReference type="SMART" id="SM00471">
    <property type="entry name" value="HDc"/>
    <property type="match status" value="1"/>
</dbReference>